<reference evidence="1 2" key="1">
    <citation type="submission" date="2023-09" db="EMBL/GenBank/DDBJ databases">
        <title>Genomes of two closely related lineages of the louse Polyplax serrata with different host specificities.</title>
        <authorList>
            <person name="Martinu J."/>
            <person name="Tarabai H."/>
            <person name="Stefka J."/>
            <person name="Hypsa V."/>
        </authorList>
    </citation>
    <scope>NUCLEOTIDE SEQUENCE [LARGE SCALE GENOMIC DNA]</scope>
    <source>
        <strain evidence="1">98ZLc_SE</strain>
    </source>
</reference>
<evidence type="ECO:0000313" key="2">
    <source>
        <dbReference type="Proteomes" id="UP001359485"/>
    </source>
</evidence>
<sequence length="73" mass="8308">MNEPRATGRHFLMLDNHVSRDTWRLPENSGTDKDEIEKSAHMNIIVRLGSVKGGRIFEFESLLKDALAKEVVT</sequence>
<organism evidence="1 2">
    <name type="scientific">Polyplax serrata</name>
    <name type="common">Common mouse louse</name>
    <dbReference type="NCBI Taxonomy" id="468196"/>
    <lineage>
        <taxon>Eukaryota</taxon>
        <taxon>Metazoa</taxon>
        <taxon>Ecdysozoa</taxon>
        <taxon>Arthropoda</taxon>
        <taxon>Hexapoda</taxon>
        <taxon>Insecta</taxon>
        <taxon>Pterygota</taxon>
        <taxon>Neoptera</taxon>
        <taxon>Paraneoptera</taxon>
        <taxon>Psocodea</taxon>
        <taxon>Troctomorpha</taxon>
        <taxon>Phthiraptera</taxon>
        <taxon>Anoplura</taxon>
        <taxon>Polyplacidae</taxon>
        <taxon>Polyplax</taxon>
    </lineage>
</organism>
<accession>A0ABR1BEV0</accession>
<proteinExistence type="predicted"/>
<evidence type="ECO:0000313" key="1">
    <source>
        <dbReference type="EMBL" id="KAK6640607.1"/>
    </source>
</evidence>
<dbReference type="EMBL" id="JAWJWF010000001">
    <property type="protein sequence ID" value="KAK6640607.1"/>
    <property type="molecule type" value="Genomic_DNA"/>
</dbReference>
<dbReference type="Proteomes" id="UP001359485">
    <property type="component" value="Unassembled WGS sequence"/>
</dbReference>
<gene>
    <name evidence="1" type="ORF">RUM44_012303</name>
</gene>
<keyword evidence="2" id="KW-1185">Reference proteome</keyword>
<comment type="caution">
    <text evidence="1">The sequence shown here is derived from an EMBL/GenBank/DDBJ whole genome shotgun (WGS) entry which is preliminary data.</text>
</comment>
<name>A0ABR1BEV0_POLSC</name>
<protein>
    <submittedName>
        <fullName evidence="1">Uncharacterized protein</fullName>
    </submittedName>
</protein>